<feature type="compositionally biased region" description="Low complexity" evidence="5">
    <location>
        <begin position="672"/>
        <end position="688"/>
    </location>
</feature>
<dbReference type="Pfam" id="PF04082">
    <property type="entry name" value="Fungal_trans"/>
    <property type="match status" value="1"/>
</dbReference>
<keyword evidence="1" id="KW-0479">Metal-binding</keyword>
<evidence type="ECO:0000313" key="7">
    <source>
        <dbReference type="EMBL" id="KAL1587716.1"/>
    </source>
</evidence>
<protein>
    <recommendedName>
        <fullName evidence="6">Zn(2)-C6 fungal-type domain-containing protein</fullName>
    </recommendedName>
</protein>
<keyword evidence="3" id="KW-0804">Transcription</keyword>
<keyword evidence="8" id="KW-1185">Reference proteome</keyword>
<feature type="compositionally biased region" description="Polar residues" evidence="5">
    <location>
        <begin position="519"/>
        <end position="542"/>
    </location>
</feature>
<evidence type="ECO:0000256" key="1">
    <source>
        <dbReference type="ARBA" id="ARBA00022723"/>
    </source>
</evidence>
<dbReference type="GO" id="GO:0000981">
    <property type="term" value="F:DNA-binding transcription factor activity, RNA polymerase II-specific"/>
    <property type="evidence" value="ECO:0007669"/>
    <property type="project" value="InterPro"/>
</dbReference>
<comment type="caution">
    <text evidence="7">The sequence shown here is derived from an EMBL/GenBank/DDBJ whole genome shotgun (WGS) entry which is preliminary data.</text>
</comment>
<dbReference type="SUPFAM" id="SSF57701">
    <property type="entry name" value="Zn2/Cys6 DNA-binding domain"/>
    <property type="match status" value="1"/>
</dbReference>
<dbReference type="PANTHER" id="PTHR47424">
    <property type="entry name" value="REGULATORY PROTEIN GAL4"/>
    <property type="match status" value="1"/>
</dbReference>
<dbReference type="RefSeq" id="XP_069230821.1">
    <property type="nucleotide sequence ID" value="XM_069372169.1"/>
</dbReference>
<reference evidence="7 8" key="1">
    <citation type="journal article" date="2020" name="Microbiol. Resour. Announc.">
        <title>Draft Genome Sequence of a Cladosporium Species Isolated from the Mesophotic Ascidian Didemnum maculosum.</title>
        <authorList>
            <person name="Gioti A."/>
            <person name="Siaperas R."/>
            <person name="Nikolaivits E."/>
            <person name="Le Goff G."/>
            <person name="Ouazzani J."/>
            <person name="Kotoulas G."/>
            <person name="Topakas E."/>
        </authorList>
    </citation>
    <scope>NUCLEOTIDE SEQUENCE [LARGE SCALE GENOMIC DNA]</scope>
    <source>
        <strain evidence="7 8">TM138-S3</strain>
    </source>
</reference>
<evidence type="ECO:0000256" key="5">
    <source>
        <dbReference type="SAM" id="MobiDB-lite"/>
    </source>
</evidence>
<dbReference type="PROSITE" id="PS50048">
    <property type="entry name" value="ZN2_CY6_FUNGAL_2"/>
    <property type="match status" value="1"/>
</dbReference>
<dbReference type="PANTHER" id="PTHR47424:SF5">
    <property type="entry name" value="ZN(II)2CYS6 TRANSCRIPTION FACTOR (EUROFUNG)"/>
    <property type="match status" value="1"/>
</dbReference>
<dbReference type="InterPro" id="IPR001138">
    <property type="entry name" value="Zn2Cys6_DnaBD"/>
</dbReference>
<name>A0AB34KTZ8_9PEZI</name>
<dbReference type="GeneID" id="96005007"/>
<accession>A0AB34KTZ8</accession>
<keyword evidence="2" id="KW-0805">Transcription regulation</keyword>
<dbReference type="InterPro" id="IPR036864">
    <property type="entry name" value="Zn2-C6_fun-type_DNA-bd_sf"/>
</dbReference>
<dbReference type="EMBL" id="JAAQHG020000009">
    <property type="protein sequence ID" value="KAL1587716.1"/>
    <property type="molecule type" value="Genomic_DNA"/>
</dbReference>
<feature type="region of interest" description="Disordered" evidence="5">
    <location>
        <begin position="230"/>
        <end position="253"/>
    </location>
</feature>
<dbReference type="InterPro" id="IPR007219">
    <property type="entry name" value="XnlR_reg_dom"/>
</dbReference>
<dbReference type="PROSITE" id="PS00463">
    <property type="entry name" value="ZN2_CY6_FUNGAL_1"/>
    <property type="match status" value="1"/>
</dbReference>
<feature type="domain" description="Zn(2)-C6 fungal-type" evidence="6">
    <location>
        <begin position="36"/>
        <end position="67"/>
    </location>
</feature>
<evidence type="ECO:0000313" key="8">
    <source>
        <dbReference type="Proteomes" id="UP000803884"/>
    </source>
</evidence>
<organism evidence="7 8">
    <name type="scientific">Cladosporium halotolerans</name>
    <dbReference type="NCBI Taxonomy" id="1052096"/>
    <lineage>
        <taxon>Eukaryota</taxon>
        <taxon>Fungi</taxon>
        <taxon>Dikarya</taxon>
        <taxon>Ascomycota</taxon>
        <taxon>Pezizomycotina</taxon>
        <taxon>Dothideomycetes</taxon>
        <taxon>Dothideomycetidae</taxon>
        <taxon>Cladosporiales</taxon>
        <taxon>Cladosporiaceae</taxon>
        <taxon>Cladosporium</taxon>
    </lineage>
</organism>
<dbReference type="GO" id="GO:0000435">
    <property type="term" value="P:positive regulation of transcription from RNA polymerase II promoter by galactose"/>
    <property type="evidence" value="ECO:0007669"/>
    <property type="project" value="TreeGrafter"/>
</dbReference>
<keyword evidence="4" id="KW-0539">Nucleus</keyword>
<feature type="region of interest" description="Disordered" evidence="5">
    <location>
        <begin position="856"/>
        <end position="882"/>
    </location>
</feature>
<feature type="region of interest" description="Disordered" evidence="5">
    <location>
        <begin position="1"/>
        <end position="32"/>
    </location>
</feature>
<dbReference type="GO" id="GO:0006351">
    <property type="term" value="P:DNA-templated transcription"/>
    <property type="evidence" value="ECO:0007669"/>
    <property type="project" value="InterPro"/>
</dbReference>
<dbReference type="InterPro" id="IPR051127">
    <property type="entry name" value="Fungal_SecMet_Regulators"/>
</dbReference>
<evidence type="ECO:0000256" key="3">
    <source>
        <dbReference type="ARBA" id="ARBA00023163"/>
    </source>
</evidence>
<proteinExistence type="predicted"/>
<dbReference type="Proteomes" id="UP000803884">
    <property type="component" value="Unassembled WGS sequence"/>
</dbReference>
<dbReference type="Pfam" id="PF00172">
    <property type="entry name" value="Zn_clus"/>
    <property type="match status" value="1"/>
</dbReference>
<evidence type="ECO:0000259" key="6">
    <source>
        <dbReference type="PROSITE" id="PS50048"/>
    </source>
</evidence>
<dbReference type="GO" id="GO:0008270">
    <property type="term" value="F:zinc ion binding"/>
    <property type="evidence" value="ECO:0007669"/>
    <property type="project" value="InterPro"/>
</dbReference>
<dbReference type="Gene3D" id="4.10.240.10">
    <property type="entry name" value="Zn(2)-C6 fungal-type DNA-binding domain"/>
    <property type="match status" value="1"/>
</dbReference>
<feature type="region of interest" description="Disordered" evidence="5">
    <location>
        <begin position="660"/>
        <end position="692"/>
    </location>
</feature>
<evidence type="ECO:0000256" key="4">
    <source>
        <dbReference type="ARBA" id="ARBA00023242"/>
    </source>
</evidence>
<dbReference type="CDD" id="cd00067">
    <property type="entry name" value="GAL4"/>
    <property type="match status" value="1"/>
</dbReference>
<gene>
    <name evidence="7" type="ORF">WHR41_03563</name>
</gene>
<dbReference type="GO" id="GO:0005634">
    <property type="term" value="C:nucleus"/>
    <property type="evidence" value="ECO:0007669"/>
    <property type="project" value="TreeGrafter"/>
</dbReference>
<sequence length="882" mass="97966">MYHTFQAATPTLGPDDVASGKSGRPGGPRRISTSNACVECRRRKIRCDGLKPCGQCQWYQHPEACVYSKPTQRVVPSRKLVDKLQSQVDQYRAVFSRLYPGKYIETLVHLPREELINLAVTLPVPATPPSSDGDHMPPPGSVVTEQRKTNRAESIEALEDAQNDFPPLDEEKSHKVKVQGISDDVHGLSLVFDRQSSYVGVSSVNAALKVIFKVAPVARPFVAQSYNETAFPSRANTPPPQQPSDTDPDYTPPPDVGHKLIESYFAHAHVLMPMIDEDQFWHTWLYGERKDSSWLALLNMVLAIGSLASGTADNDDHISYFKRARSHLDLETFGSGNLLTLQALGLLSGYYLHWLNRPHEANCLMGATLRMATALGLHREYSESQQRVQGSGRDKDSSDVPIDVRRRTWWGLFILDTWASTTTGRPSLGRYGAGITTQSPQISQQLNNAQYLASLKLLPVIHNIAFCKIATQIQDHLAEQTLPEFEKILQFDAELIKWNEDLPPMLRSARPVTAKGRQRSVSLPQSARSGIRTPPSTTSSLKNVFDFSQPPERDVSCPDFLKTPRSIMHWRYHNMRMLMHRPFLLASTLRRASNASLSAEERVAVSRCRTSAGQSIADINSNCAESVVAGWTGVWLMFQAVMVPLVSLFGSLSLSNTNPFHEPQSDRPLSPTGISVSGSESASSATTGNDGLEEQWRLQIETAIGFFDRMRPWCSTAAKNKEIVERLYQASQHVAEYQGHFIRPQSHHLQALAPLGLSPGNFFSLDTNLHSNFSPPTVHGFSMQFNTMQPAAGRDGNPGPPASYWGLSPNGDARMNVFWDDMMWDSFPTAMTEDPSLGQMSAHEFDWNLLPQSAETSQSGWQFWPQAPHEGGMNAQGHGSEP</sequence>
<dbReference type="CDD" id="cd12148">
    <property type="entry name" value="fungal_TF_MHR"/>
    <property type="match status" value="1"/>
</dbReference>
<dbReference type="AlphaFoldDB" id="A0AB34KTZ8"/>
<feature type="region of interest" description="Disordered" evidence="5">
    <location>
        <begin position="511"/>
        <end position="543"/>
    </location>
</feature>
<dbReference type="SMART" id="SM00906">
    <property type="entry name" value="Fungal_trans"/>
    <property type="match status" value="1"/>
</dbReference>
<dbReference type="SMART" id="SM00066">
    <property type="entry name" value="GAL4"/>
    <property type="match status" value="1"/>
</dbReference>
<evidence type="ECO:0000256" key="2">
    <source>
        <dbReference type="ARBA" id="ARBA00023015"/>
    </source>
</evidence>
<dbReference type="GO" id="GO:0000978">
    <property type="term" value="F:RNA polymerase II cis-regulatory region sequence-specific DNA binding"/>
    <property type="evidence" value="ECO:0007669"/>
    <property type="project" value="TreeGrafter"/>
</dbReference>